<protein>
    <submittedName>
        <fullName evidence="1">Uncharacterized protein</fullName>
    </submittedName>
</protein>
<proteinExistence type="predicted"/>
<organism evidence="1 2">
    <name type="scientific">Micromonospora taraxaci</name>
    <dbReference type="NCBI Taxonomy" id="1316803"/>
    <lineage>
        <taxon>Bacteria</taxon>
        <taxon>Bacillati</taxon>
        <taxon>Actinomycetota</taxon>
        <taxon>Actinomycetes</taxon>
        <taxon>Micromonosporales</taxon>
        <taxon>Micromonosporaceae</taxon>
        <taxon>Micromonospora</taxon>
    </lineage>
</organism>
<gene>
    <name evidence="1" type="ORF">FHU34_114407</name>
</gene>
<dbReference type="GeneID" id="300129891"/>
<reference evidence="1 2" key="1">
    <citation type="submission" date="2019-06" db="EMBL/GenBank/DDBJ databases">
        <title>Sequencing the genomes of 1000 actinobacteria strains.</title>
        <authorList>
            <person name="Klenk H.-P."/>
        </authorList>
    </citation>
    <scope>NUCLEOTIDE SEQUENCE [LARGE SCALE GENOMIC DNA]</scope>
    <source>
        <strain evidence="1 2">DSM 45885</strain>
    </source>
</reference>
<dbReference type="EMBL" id="VIWZ01000001">
    <property type="protein sequence ID" value="TWG19032.1"/>
    <property type="molecule type" value="Genomic_DNA"/>
</dbReference>
<dbReference type="Proteomes" id="UP000317685">
    <property type="component" value="Unassembled WGS sequence"/>
</dbReference>
<comment type="caution">
    <text evidence="1">The sequence shown here is derived from an EMBL/GenBank/DDBJ whole genome shotgun (WGS) entry which is preliminary data.</text>
</comment>
<accession>A0A561W584</accession>
<evidence type="ECO:0000313" key="1">
    <source>
        <dbReference type="EMBL" id="TWG19032.1"/>
    </source>
</evidence>
<keyword evidence="2" id="KW-1185">Reference proteome</keyword>
<dbReference type="AlphaFoldDB" id="A0A561W584"/>
<dbReference type="OrthoDB" id="4068499at2"/>
<dbReference type="RefSeq" id="WP_145783492.1">
    <property type="nucleotide sequence ID" value="NZ_VIWZ01000001.1"/>
</dbReference>
<sequence>MRDLTINIIAGLLLSTAGALAARGFEARRRRRRYGHLHLLTAGVRRIQIVVPSLNVDDFLPQGSSIRAMVPPNVRVMPMAEGGAIAQLVMTLSSVRNCTVQLVPQESFQDDADLTISVGGPSLNRVSGDLLGRCFPSFKLKYPEHVAMYGSTTFAPAKGDDGALVEDYGFIASTTGTNGRKSLVLCGVWALGTQIATTVLLSLPQHSEARRALQEGRNFFAVAHATIKGLSQEDAQVVEVRRVP</sequence>
<name>A0A561W584_9ACTN</name>
<evidence type="ECO:0000313" key="2">
    <source>
        <dbReference type="Proteomes" id="UP000317685"/>
    </source>
</evidence>